<dbReference type="RefSeq" id="WP_036191590.1">
    <property type="nucleotide sequence ID" value="NZ_AVPS01000001.1"/>
</dbReference>
<evidence type="ECO:0000313" key="5">
    <source>
        <dbReference type="EMBL" id="KGM52826.1"/>
    </source>
</evidence>
<dbReference type="PANTHER" id="PTHR43537:SF24">
    <property type="entry name" value="GLUCONATE OPERON TRANSCRIPTIONAL REPRESSOR"/>
    <property type="match status" value="1"/>
</dbReference>
<dbReference type="GO" id="GO:0003677">
    <property type="term" value="F:DNA binding"/>
    <property type="evidence" value="ECO:0007669"/>
    <property type="project" value="UniProtKB-KW"/>
</dbReference>
<dbReference type="STRING" id="1122185.N792_00880"/>
<dbReference type="Pfam" id="PF07729">
    <property type="entry name" value="FCD"/>
    <property type="match status" value="1"/>
</dbReference>
<evidence type="ECO:0000313" key="6">
    <source>
        <dbReference type="Proteomes" id="UP000030017"/>
    </source>
</evidence>
<dbReference type="Gene3D" id="1.10.10.10">
    <property type="entry name" value="Winged helix-like DNA-binding domain superfamily/Winged helix DNA-binding domain"/>
    <property type="match status" value="1"/>
</dbReference>
<evidence type="ECO:0000259" key="4">
    <source>
        <dbReference type="SMART" id="SM00895"/>
    </source>
</evidence>
<evidence type="ECO:0000256" key="3">
    <source>
        <dbReference type="ARBA" id="ARBA00023163"/>
    </source>
</evidence>
<comment type="caution">
    <text evidence="5">The sequence shown here is derived from an EMBL/GenBank/DDBJ whole genome shotgun (WGS) entry which is preliminary data.</text>
</comment>
<reference evidence="5 6" key="1">
    <citation type="submission" date="2013-08" db="EMBL/GenBank/DDBJ databases">
        <title>Genome sequencing of Lysobacter.</title>
        <authorList>
            <person name="Zhang S."/>
            <person name="Wang G."/>
        </authorList>
    </citation>
    <scope>NUCLEOTIDE SEQUENCE [LARGE SCALE GENOMIC DNA]</scope>
    <source>
        <strain evidence="5 6">Ko07</strain>
    </source>
</reference>
<keyword evidence="2" id="KW-0238">DNA-binding</keyword>
<dbReference type="InterPro" id="IPR036390">
    <property type="entry name" value="WH_DNA-bd_sf"/>
</dbReference>
<dbReference type="SUPFAM" id="SSF46785">
    <property type="entry name" value="Winged helix' DNA-binding domain"/>
    <property type="match status" value="1"/>
</dbReference>
<dbReference type="Gene3D" id="1.20.120.530">
    <property type="entry name" value="GntR ligand-binding domain-like"/>
    <property type="match status" value="1"/>
</dbReference>
<dbReference type="EMBL" id="AVPS01000001">
    <property type="protein sequence ID" value="KGM52826.1"/>
    <property type="molecule type" value="Genomic_DNA"/>
</dbReference>
<feature type="domain" description="GntR C-terminal" evidence="4">
    <location>
        <begin position="81"/>
        <end position="207"/>
    </location>
</feature>
<dbReference type="Pfam" id="PF00392">
    <property type="entry name" value="GntR"/>
    <property type="match status" value="1"/>
</dbReference>
<dbReference type="SUPFAM" id="SSF48008">
    <property type="entry name" value="GntR ligand-binding domain-like"/>
    <property type="match status" value="1"/>
</dbReference>
<dbReference type="AlphaFoldDB" id="A0A0A0EPC9"/>
<dbReference type="InterPro" id="IPR011711">
    <property type="entry name" value="GntR_C"/>
</dbReference>
<dbReference type="SMART" id="SM00895">
    <property type="entry name" value="FCD"/>
    <property type="match status" value="1"/>
</dbReference>
<keyword evidence="6" id="KW-1185">Reference proteome</keyword>
<dbReference type="Proteomes" id="UP000030017">
    <property type="component" value="Unassembled WGS sequence"/>
</dbReference>
<name>A0A0A0EPC9_9GAMM</name>
<dbReference type="GO" id="GO:0003700">
    <property type="term" value="F:DNA-binding transcription factor activity"/>
    <property type="evidence" value="ECO:0007669"/>
    <property type="project" value="InterPro"/>
</dbReference>
<keyword evidence="1" id="KW-0805">Transcription regulation</keyword>
<sequence>MNDKGPMDQPVSLMSRLADWIAMPEQMHGTSITEVELAAIFGVSRTPLREALNFASAIGLLRRERNRSIQIPPLSGEDMLQLSLTREALEALVTFQTASRIVAGEVSIEGLEKLNQRMNALAAIGDTGVLLGTGLDFHEFIRVHSGNHVAAGLLRQLMLRMERYRQCIRTLEGRSSHIVHEHDGILDAIRNGDPEGAAKAAREHVANARESYRVELAKHGLF</sequence>
<dbReference type="PANTHER" id="PTHR43537">
    <property type="entry name" value="TRANSCRIPTIONAL REGULATOR, GNTR FAMILY"/>
    <property type="match status" value="1"/>
</dbReference>
<dbReference type="eggNOG" id="COG1802">
    <property type="taxonomic scope" value="Bacteria"/>
</dbReference>
<dbReference type="OrthoDB" id="9799812at2"/>
<keyword evidence="3" id="KW-0804">Transcription</keyword>
<dbReference type="InterPro" id="IPR000524">
    <property type="entry name" value="Tscrpt_reg_HTH_GntR"/>
</dbReference>
<protein>
    <recommendedName>
        <fullName evidence="4">GntR C-terminal domain-containing protein</fullName>
    </recommendedName>
</protein>
<dbReference type="InterPro" id="IPR036388">
    <property type="entry name" value="WH-like_DNA-bd_sf"/>
</dbReference>
<proteinExistence type="predicted"/>
<dbReference type="InterPro" id="IPR008920">
    <property type="entry name" value="TF_FadR/GntR_C"/>
</dbReference>
<evidence type="ECO:0000256" key="1">
    <source>
        <dbReference type="ARBA" id="ARBA00023015"/>
    </source>
</evidence>
<accession>A0A0A0EPC9</accession>
<organism evidence="5 6">
    <name type="scientific">Lysobacter concretionis Ko07 = DSM 16239</name>
    <dbReference type="NCBI Taxonomy" id="1122185"/>
    <lineage>
        <taxon>Bacteria</taxon>
        <taxon>Pseudomonadati</taxon>
        <taxon>Pseudomonadota</taxon>
        <taxon>Gammaproteobacteria</taxon>
        <taxon>Lysobacterales</taxon>
        <taxon>Lysobacteraceae</taxon>
        <taxon>Novilysobacter</taxon>
    </lineage>
</organism>
<evidence type="ECO:0000256" key="2">
    <source>
        <dbReference type="ARBA" id="ARBA00023125"/>
    </source>
</evidence>
<gene>
    <name evidence="5" type="ORF">N792_00880</name>
</gene>